<evidence type="ECO:0000313" key="1">
    <source>
        <dbReference type="EMBL" id="KAI9513370.1"/>
    </source>
</evidence>
<sequence>MSSTSIFPNFRLILDAALEYYATQTGIDLTKYPSAHKLQCCGTSEAVLQLLHAREMEFKDYRERNRRLIDFLGPVVQVVHAFSGALSNLASPVPFLPIKTIFVGIDVLLTAAKGVSASYDALVDLFDCMASFLQRLHIYTGIQLDSMMAHILIRVMVEVLSVLALATKQIKQGRLTKFARRLLGERETEAILQRLDRLTQEEALMTVAQTLQVVHGLFNNLKIVMDGGHLPMDGIPTID</sequence>
<accession>A0ACC0UP51</accession>
<evidence type="ECO:0000313" key="2">
    <source>
        <dbReference type="Proteomes" id="UP001207468"/>
    </source>
</evidence>
<protein>
    <submittedName>
        <fullName evidence="1">Uncharacterized protein</fullName>
    </submittedName>
</protein>
<gene>
    <name evidence="1" type="ORF">F5148DRAFT_35</name>
</gene>
<keyword evidence="2" id="KW-1185">Reference proteome</keyword>
<dbReference type="EMBL" id="JAGFNK010000001">
    <property type="protein sequence ID" value="KAI9513370.1"/>
    <property type="molecule type" value="Genomic_DNA"/>
</dbReference>
<dbReference type="Proteomes" id="UP001207468">
    <property type="component" value="Unassembled WGS sequence"/>
</dbReference>
<reference evidence="1" key="1">
    <citation type="submission" date="2021-03" db="EMBL/GenBank/DDBJ databases">
        <title>Evolutionary priming and transition to the ectomycorrhizal habit in an iconic lineage of mushroom-forming fungi: is preadaptation a requirement?</title>
        <authorList>
            <consortium name="DOE Joint Genome Institute"/>
            <person name="Looney B.P."/>
            <person name="Miyauchi S."/>
            <person name="Morin E."/>
            <person name="Drula E."/>
            <person name="Courty P.E."/>
            <person name="Chicoki N."/>
            <person name="Fauchery L."/>
            <person name="Kohler A."/>
            <person name="Kuo A."/>
            <person name="LaButti K."/>
            <person name="Pangilinan J."/>
            <person name="Lipzen A."/>
            <person name="Riley R."/>
            <person name="Andreopoulos W."/>
            <person name="He G."/>
            <person name="Johnson J."/>
            <person name="Barry K.W."/>
            <person name="Grigoriev I.V."/>
            <person name="Nagy L."/>
            <person name="Hibbett D."/>
            <person name="Henrissat B."/>
            <person name="Matheny P.B."/>
            <person name="Labbe J."/>
            <person name="Martin A.F."/>
        </authorList>
    </citation>
    <scope>NUCLEOTIDE SEQUENCE</scope>
    <source>
        <strain evidence="1">BPL698</strain>
    </source>
</reference>
<name>A0ACC0UP51_9AGAM</name>
<proteinExistence type="predicted"/>
<organism evidence="1 2">
    <name type="scientific">Russula earlei</name>
    <dbReference type="NCBI Taxonomy" id="71964"/>
    <lineage>
        <taxon>Eukaryota</taxon>
        <taxon>Fungi</taxon>
        <taxon>Dikarya</taxon>
        <taxon>Basidiomycota</taxon>
        <taxon>Agaricomycotina</taxon>
        <taxon>Agaricomycetes</taxon>
        <taxon>Russulales</taxon>
        <taxon>Russulaceae</taxon>
        <taxon>Russula</taxon>
    </lineage>
</organism>
<comment type="caution">
    <text evidence="1">The sequence shown here is derived from an EMBL/GenBank/DDBJ whole genome shotgun (WGS) entry which is preliminary data.</text>
</comment>